<reference evidence="3" key="1">
    <citation type="submission" date="2012-11" db="EMBL/GenBank/DDBJ databases">
        <authorList>
            <person name="Lucero-Rivera Y.E."/>
            <person name="Tovar-Ramirez D."/>
        </authorList>
    </citation>
    <scope>NUCLEOTIDE SEQUENCE [LARGE SCALE GENOMIC DNA]</scope>
    <source>
        <strain evidence="3">Araruama</strain>
    </source>
</reference>
<dbReference type="InterPro" id="IPR027417">
    <property type="entry name" value="P-loop_NTPase"/>
</dbReference>
<dbReference type="EMBL" id="ATBP01000308">
    <property type="protein sequence ID" value="ETR71188.1"/>
    <property type="molecule type" value="Genomic_DNA"/>
</dbReference>
<dbReference type="Pfam" id="PF19993">
    <property type="entry name" value="DO-GTPase2"/>
    <property type="match status" value="1"/>
</dbReference>
<evidence type="ECO:0000259" key="1">
    <source>
        <dbReference type="Pfam" id="PF19993"/>
    </source>
</evidence>
<sequence length="370" mass="43343">MNRIYSEFNNNGEALSPQETLLFCRKMTAQKGIILIGGMPQSGKSTIIEAIYQQLTMAANSILNDYSLVDSITIDALKFRCKQRQEEKEYRTAEIIYNVIERPNEEYLYINGYVHMHIRSHQVDCQNKHLLMADLPGEYFDRSLQSKDIGELRLTNIMPHHYVLIIDGSKFISTHRSDVDLEQVLNKEAWYVMQVQSTFEQSMKIFKTTIDVGCLSEKTKVEIVITKWDCVSGLKKQAELLAKIYNEIKIQQDKIQKEYGRRFDIRFFQISARPDNDMTTKPYGLEQLFNCWVTDDVEYTSHPKNKFFVDFFNNNSNKCKIVNLNNRDYVDQEQCLFLVRPDRLYNKSKSKNTPQANILMYLNAEKNNSY</sequence>
<comment type="caution">
    <text evidence="2">The sequence shown here is derived from an EMBL/GenBank/DDBJ whole genome shotgun (WGS) entry which is preliminary data.</text>
</comment>
<dbReference type="AlphaFoldDB" id="A0A1V1P8R7"/>
<organism evidence="2 3">
    <name type="scientific">Candidatus Magnetoglobus multicellularis str. Araruama</name>
    <dbReference type="NCBI Taxonomy" id="890399"/>
    <lineage>
        <taxon>Bacteria</taxon>
        <taxon>Pseudomonadati</taxon>
        <taxon>Thermodesulfobacteriota</taxon>
        <taxon>Desulfobacteria</taxon>
        <taxon>Desulfobacterales</taxon>
        <taxon>Desulfobacteraceae</taxon>
        <taxon>Candidatus Magnetoglobus</taxon>
    </lineage>
</organism>
<evidence type="ECO:0000313" key="3">
    <source>
        <dbReference type="Proteomes" id="UP000189670"/>
    </source>
</evidence>
<feature type="domain" description="Double-GTPase 2" evidence="1">
    <location>
        <begin position="36"/>
        <end position="292"/>
    </location>
</feature>
<dbReference type="Gene3D" id="3.40.50.300">
    <property type="entry name" value="P-loop containing nucleotide triphosphate hydrolases"/>
    <property type="match status" value="1"/>
</dbReference>
<name>A0A1V1P8R7_9BACT</name>
<gene>
    <name evidence="2" type="ORF">OMM_02677</name>
</gene>
<evidence type="ECO:0000313" key="2">
    <source>
        <dbReference type="EMBL" id="ETR71188.1"/>
    </source>
</evidence>
<dbReference type="Proteomes" id="UP000189670">
    <property type="component" value="Unassembled WGS sequence"/>
</dbReference>
<accession>A0A1V1P8R7</accession>
<proteinExistence type="predicted"/>
<dbReference type="InterPro" id="IPR045528">
    <property type="entry name" value="DO-GTPase2"/>
</dbReference>
<dbReference type="SUPFAM" id="SSF52540">
    <property type="entry name" value="P-loop containing nucleoside triphosphate hydrolases"/>
    <property type="match status" value="1"/>
</dbReference>
<protein>
    <recommendedName>
        <fullName evidence="1">Double-GTPase 2 domain-containing protein</fullName>
    </recommendedName>
</protein>